<proteinExistence type="inferred from homology"/>
<dbReference type="OrthoDB" id="9792858at2"/>
<gene>
    <name evidence="4" type="ORF">FNH05_17320</name>
</gene>
<dbReference type="InterPro" id="IPR050268">
    <property type="entry name" value="NADH-dep_flavin_reductase"/>
</dbReference>
<dbReference type="InterPro" id="IPR002563">
    <property type="entry name" value="Flavin_Rdtase-like_dom"/>
</dbReference>
<dbReference type="AlphaFoldDB" id="A0A558CJE6"/>
<organism evidence="4 5">
    <name type="scientific">Amycolatopsis rhizosphaerae</name>
    <dbReference type="NCBI Taxonomy" id="2053003"/>
    <lineage>
        <taxon>Bacteria</taxon>
        <taxon>Bacillati</taxon>
        <taxon>Actinomycetota</taxon>
        <taxon>Actinomycetes</taxon>
        <taxon>Pseudonocardiales</taxon>
        <taxon>Pseudonocardiaceae</taxon>
        <taxon>Amycolatopsis</taxon>
    </lineage>
</organism>
<accession>A0A558CJE6</accession>
<dbReference type="EMBL" id="VJWX01000160">
    <property type="protein sequence ID" value="TVT48890.1"/>
    <property type="molecule type" value="Genomic_DNA"/>
</dbReference>
<evidence type="ECO:0000313" key="4">
    <source>
        <dbReference type="EMBL" id="TVT48890.1"/>
    </source>
</evidence>
<feature type="domain" description="Flavin reductase like" evidence="3">
    <location>
        <begin position="9"/>
        <end position="154"/>
    </location>
</feature>
<keyword evidence="2" id="KW-0560">Oxidoreductase</keyword>
<dbReference type="Gene3D" id="2.30.110.10">
    <property type="entry name" value="Electron Transport, Fmn-binding Protein, Chain A"/>
    <property type="match status" value="1"/>
</dbReference>
<dbReference type="PANTHER" id="PTHR30466:SF11">
    <property type="entry name" value="FLAVIN-DEPENDENT MONOOXYGENASE, REDUCTASE SUBUNIT HSAB"/>
    <property type="match status" value="1"/>
</dbReference>
<evidence type="ECO:0000259" key="3">
    <source>
        <dbReference type="SMART" id="SM00903"/>
    </source>
</evidence>
<dbReference type="GO" id="GO:0010181">
    <property type="term" value="F:FMN binding"/>
    <property type="evidence" value="ECO:0007669"/>
    <property type="project" value="InterPro"/>
</dbReference>
<sequence length="158" mass="16684">MQDGFRALMRDFPTGVAVITTTDGSGTPHGMTCSSLCSVTLDPPTLLVCLREGSPTLAAILSAGSFAVNLVHSGSCAVARLFASGRPNRFDLVQWEPAEGGPHLTRDAHAIADCRLSGTRPHGDHVVVFGQALRVTIGPPGHPPLLYGRCRYAAWPEP</sequence>
<dbReference type="GO" id="GO:0042602">
    <property type="term" value="F:riboflavin reductase (NADPH) activity"/>
    <property type="evidence" value="ECO:0007669"/>
    <property type="project" value="TreeGrafter"/>
</dbReference>
<reference evidence="4 5" key="1">
    <citation type="submission" date="2019-07" db="EMBL/GenBank/DDBJ databases">
        <authorList>
            <person name="Duangmal K."/>
            <person name="Teo W.F.A."/>
        </authorList>
    </citation>
    <scope>NUCLEOTIDE SEQUENCE [LARGE SCALE GENOMIC DNA]</scope>
    <source>
        <strain evidence="4 5">TBRC 6029</strain>
    </source>
</reference>
<dbReference type="InterPro" id="IPR012349">
    <property type="entry name" value="Split_barrel_FMN-bd"/>
</dbReference>
<evidence type="ECO:0000313" key="5">
    <source>
        <dbReference type="Proteomes" id="UP000320011"/>
    </source>
</evidence>
<comment type="caution">
    <text evidence="4">The sequence shown here is derived from an EMBL/GenBank/DDBJ whole genome shotgun (WGS) entry which is preliminary data.</text>
</comment>
<dbReference type="SMART" id="SM00903">
    <property type="entry name" value="Flavin_Reduct"/>
    <property type="match status" value="1"/>
</dbReference>
<evidence type="ECO:0000256" key="2">
    <source>
        <dbReference type="ARBA" id="ARBA00023002"/>
    </source>
</evidence>
<reference evidence="4 5" key="2">
    <citation type="submission" date="2019-08" db="EMBL/GenBank/DDBJ databases">
        <title>Amycolatopsis acidicola sp. nov., isolated from peat swamp forest soil.</title>
        <authorList>
            <person name="Srisuk N."/>
        </authorList>
    </citation>
    <scope>NUCLEOTIDE SEQUENCE [LARGE SCALE GENOMIC DNA]</scope>
    <source>
        <strain evidence="4 5">TBRC 6029</strain>
    </source>
</reference>
<dbReference type="Pfam" id="PF01613">
    <property type="entry name" value="Flavin_Reduct"/>
    <property type="match status" value="1"/>
</dbReference>
<dbReference type="PANTHER" id="PTHR30466">
    <property type="entry name" value="FLAVIN REDUCTASE"/>
    <property type="match status" value="1"/>
</dbReference>
<keyword evidence="5" id="KW-1185">Reference proteome</keyword>
<dbReference type="Proteomes" id="UP000320011">
    <property type="component" value="Unassembled WGS sequence"/>
</dbReference>
<comment type="similarity">
    <text evidence="1">Belongs to the non-flavoprotein flavin reductase family.</text>
</comment>
<name>A0A558CJE6_9PSEU</name>
<evidence type="ECO:0000256" key="1">
    <source>
        <dbReference type="ARBA" id="ARBA00008898"/>
    </source>
</evidence>
<protein>
    <submittedName>
        <fullName evidence="4">Flavin reductase family protein</fullName>
    </submittedName>
</protein>
<dbReference type="SUPFAM" id="SSF50475">
    <property type="entry name" value="FMN-binding split barrel"/>
    <property type="match status" value="1"/>
</dbReference>